<feature type="region of interest" description="Disordered" evidence="3">
    <location>
        <begin position="174"/>
        <end position="219"/>
    </location>
</feature>
<feature type="compositionally biased region" description="Polar residues" evidence="3">
    <location>
        <begin position="193"/>
        <end position="202"/>
    </location>
</feature>
<feature type="region of interest" description="Disordered" evidence="3">
    <location>
        <begin position="248"/>
        <end position="293"/>
    </location>
</feature>
<reference evidence="5" key="1">
    <citation type="submission" date="2018-01" db="EMBL/GenBank/DDBJ databases">
        <authorList>
            <person name="Mao J.F."/>
        </authorList>
    </citation>
    <scope>NUCLEOTIDE SEQUENCE</scope>
    <source>
        <strain evidence="5">Huo1</strain>
        <tissue evidence="5">Leaf</tissue>
    </source>
</reference>
<dbReference type="Pfam" id="PF07557">
    <property type="entry name" value="Shugoshin_C"/>
    <property type="match status" value="1"/>
</dbReference>
<dbReference type="InterPro" id="IPR011515">
    <property type="entry name" value="Shugoshin_C"/>
</dbReference>
<dbReference type="GO" id="GO:0045144">
    <property type="term" value="P:meiotic sister chromatid segregation"/>
    <property type="evidence" value="ECO:0007669"/>
    <property type="project" value="InterPro"/>
</dbReference>
<feature type="domain" description="Shugoshin C-terminal" evidence="4">
    <location>
        <begin position="287"/>
        <end position="310"/>
    </location>
</feature>
<evidence type="ECO:0000313" key="5">
    <source>
        <dbReference type="EMBL" id="KAG6389772.1"/>
    </source>
</evidence>
<proteinExistence type="inferred from homology"/>
<dbReference type="AlphaFoldDB" id="A0A8X8Z2H8"/>
<dbReference type="PANTHER" id="PTHR34373">
    <property type="entry name" value="SHUGOSHIN 2"/>
    <property type="match status" value="1"/>
</dbReference>
<name>A0A8X8Z2H8_SALSN</name>
<gene>
    <name evidence="5" type="ORF">SASPL_151245</name>
</gene>
<dbReference type="GO" id="GO:0034090">
    <property type="term" value="P:maintenance of meiotic sister chromatid cohesion"/>
    <property type="evidence" value="ECO:0007669"/>
    <property type="project" value="InterPro"/>
</dbReference>
<dbReference type="InterPro" id="IPR044693">
    <property type="entry name" value="SGO_plant"/>
</dbReference>
<dbReference type="EMBL" id="PNBA02000020">
    <property type="protein sequence ID" value="KAG6389772.1"/>
    <property type="molecule type" value="Genomic_DNA"/>
</dbReference>
<evidence type="ECO:0000313" key="6">
    <source>
        <dbReference type="Proteomes" id="UP000298416"/>
    </source>
</evidence>
<dbReference type="Proteomes" id="UP000298416">
    <property type="component" value="Unassembled WGS sequence"/>
</dbReference>
<dbReference type="GO" id="GO:0000775">
    <property type="term" value="C:chromosome, centromeric region"/>
    <property type="evidence" value="ECO:0007669"/>
    <property type="project" value="InterPro"/>
</dbReference>
<evidence type="ECO:0000256" key="1">
    <source>
        <dbReference type="ARBA" id="ARBA00010845"/>
    </source>
</evidence>
<dbReference type="GO" id="GO:0005634">
    <property type="term" value="C:nucleus"/>
    <property type="evidence" value="ECO:0007669"/>
    <property type="project" value="InterPro"/>
</dbReference>
<keyword evidence="2" id="KW-0159">Chromosome partition</keyword>
<evidence type="ECO:0000256" key="2">
    <source>
        <dbReference type="ARBA" id="ARBA00022829"/>
    </source>
</evidence>
<reference evidence="5" key="2">
    <citation type="submission" date="2020-08" db="EMBL/GenBank/DDBJ databases">
        <title>Plant Genome Project.</title>
        <authorList>
            <person name="Zhang R.-G."/>
        </authorList>
    </citation>
    <scope>NUCLEOTIDE SEQUENCE</scope>
    <source>
        <strain evidence="5">Huo1</strain>
        <tissue evidence="5">Leaf</tissue>
    </source>
</reference>
<feature type="compositionally biased region" description="Basic and acidic residues" evidence="3">
    <location>
        <begin position="176"/>
        <end position="192"/>
    </location>
</feature>
<comment type="caution">
    <text evidence="5">The sequence shown here is derived from an EMBL/GenBank/DDBJ whole genome shotgun (WGS) entry which is preliminary data.</text>
</comment>
<comment type="similarity">
    <text evidence="1">Belongs to the shugoshin family.</text>
</comment>
<accession>A0A8X8Z2H8</accession>
<protein>
    <recommendedName>
        <fullName evidence="4">Shugoshin C-terminal domain-containing protein</fullName>
    </recommendedName>
</protein>
<dbReference type="PANTHER" id="PTHR34373:SF9">
    <property type="entry name" value="SHUGOSHIN 2"/>
    <property type="match status" value="1"/>
</dbReference>
<evidence type="ECO:0000256" key="3">
    <source>
        <dbReference type="SAM" id="MobiDB-lite"/>
    </source>
</evidence>
<sequence length="312" mass="35405">MPKPEGFHILNAQNAAVTKDKAKDTQNVGRRKLADISNQPQNQRLLVQEKSQSTETNIKEYIHKLHKDNMALVKMIAQRKYPFMVSILFEIIEQNGVESDRLRVNLLKMQEQNQHLATYNAQILVEINSGKDKLKMLQHVLGCKAGLLKVDLEGREKTTPLGDAVVDVEGITIESSKGDTDDQKPHETKMDSQKTGVFSSESGPVKYKDKAENKRKIRRRQSARFNAAEVEHGEDFLETKEARVSVSQMAKDSVREQRSTSETALVENESRKDGSGPRFQPQQLLLRPSRAAKEKVQSYKEVSLCVKLRRPE</sequence>
<keyword evidence="6" id="KW-1185">Reference proteome</keyword>
<evidence type="ECO:0000259" key="4">
    <source>
        <dbReference type="Pfam" id="PF07557"/>
    </source>
</evidence>
<organism evidence="5">
    <name type="scientific">Salvia splendens</name>
    <name type="common">Scarlet sage</name>
    <dbReference type="NCBI Taxonomy" id="180675"/>
    <lineage>
        <taxon>Eukaryota</taxon>
        <taxon>Viridiplantae</taxon>
        <taxon>Streptophyta</taxon>
        <taxon>Embryophyta</taxon>
        <taxon>Tracheophyta</taxon>
        <taxon>Spermatophyta</taxon>
        <taxon>Magnoliopsida</taxon>
        <taxon>eudicotyledons</taxon>
        <taxon>Gunneridae</taxon>
        <taxon>Pentapetalae</taxon>
        <taxon>asterids</taxon>
        <taxon>lamiids</taxon>
        <taxon>Lamiales</taxon>
        <taxon>Lamiaceae</taxon>
        <taxon>Nepetoideae</taxon>
        <taxon>Mentheae</taxon>
        <taxon>Salviinae</taxon>
        <taxon>Salvia</taxon>
        <taxon>Salvia subgen. Calosphace</taxon>
        <taxon>core Calosphace</taxon>
    </lineage>
</organism>